<feature type="domain" description="O-antigen ligase-related" evidence="6">
    <location>
        <begin position="215"/>
        <end position="331"/>
    </location>
</feature>
<dbReference type="Proteomes" id="UP000183253">
    <property type="component" value="Unassembled WGS sequence"/>
</dbReference>
<evidence type="ECO:0000256" key="3">
    <source>
        <dbReference type="ARBA" id="ARBA00022989"/>
    </source>
</evidence>
<evidence type="ECO:0000256" key="4">
    <source>
        <dbReference type="ARBA" id="ARBA00023136"/>
    </source>
</evidence>
<feature type="transmembrane region" description="Helical" evidence="5">
    <location>
        <begin position="27"/>
        <end position="43"/>
    </location>
</feature>
<evidence type="ECO:0000313" key="7">
    <source>
        <dbReference type="EMBL" id="SEA89062.1"/>
    </source>
</evidence>
<dbReference type="STRING" id="1033731.SAMN05444145_108109"/>
<accession>A0A1H4EXT5</accession>
<feature type="transmembrane region" description="Helical" evidence="5">
    <location>
        <begin position="319"/>
        <end position="340"/>
    </location>
</feature>
<dbReference type="RefSeq" id="WP_010264957.1">
    <property type="nucleotide sequence ID" value="NZ_CAEG01000015.1"/>
</dbReference>
<feature type="transmembrane region" description="Helical" evidence="5">
    <location>
        <begin position="180"/>
        <end position="199"/>
    </location>
</feature>
<keyword evidence="2 5" id="KW-0812">Transmembrane</keyword>
<keyword evidence="3 5" id="KW-1133">Transmembrane helix</keyword>
<dbReference type="InterPro" id="IPR051533">
    <property type="entry name" value="WaaL-like"/>
</dbReference>
<proteinExistence type="predicted"/>
<protein>
    <recommendedName>
        <fullName evidence="6">O-antigen ligase-related domain-containing protein</fullName>
    </recommendedName>
</protein>
<evidence type="ECO:0000256" key="5">
    <source>
        <dbReference type="SAM" id="Phobius"/>
    </source>
</evidence>
<dbReference type="GO" id="GO:0016020">
    <property type="term" value="C:membrane"/>
    <property type="evidence" value="ECO:0007669"/>
    <property type="project" value="UniProtKB-SubCell"/>
</dbReference>
<dbReference type="PANTHER" id="PTHR37422:SF13">
    <property type="entry name" value="LIPOPOLYSACCHARIDE BIOSYNTHESIS PROTEIN PA4999-RELATED"/>
    <property type="match status" value="1"/>
</dbReference>
<evidence type="ECO:0000256" key="1">
    <source>
        <dbReference type="ARBA" id="ARBA00004141"/>
    </source>
</evidence>
<feature type="transmembrane region" description="Helical" evidence="5">
    <location>
        <begin position="352"/>
        <end position="371"/>
    </location>
</feature>
<dbReference type="AlphaFoldDB" id="A0A1H4EXT5"/>
<feature type="transmembrane region" description="Helical" evidence="5">
    <location>
        <begin position="230"/>
        <end position="263"/>
    </location>
</feature>
<evidence type="ECO:0000256" key="2">
    <source>
        <dbReference type="ARBA" id="ARBA00022692"/>
    </source>
</evidence>
<name>A0A1H4EXT5_9BACT</name>
<feature type="transmembrane region" description="Helical" evidence="5">
    <location>
        <begin position="55"/>
        <end position="73"/>
    </location>
</feature>
<feature type="transmembrane region" description="Helical" evidence="5">
    <location>
        <begin position="85"/>
        <end position="103"/>
    </location>
</feature>
<dbReference type="PANTHER" id="PTHR37422">
    <property type="entry name" value="TEICHURONIC ACID BIOSYNTHESIS PROTEIN TUAE"/>
    <property type="match status" value="1"/>
</dbReference>
<evidence type="ECO:0000313" key="8">
    <source>
        <dbReference type="Proteomes" id="UP000183253"/>
    </source>
</evidence>
<feature type="transmembrane region" description="Helical" evidence="5">
    <location>
        <begin position="377"/>
        <end position="396"/>
    </location>
</feature>
<dbReference type="Pfam" id="PF04932">
    <property type="entry name" value="Wzy_C"/>
    <property type="match status" value="1"/>
</dbReference>
<sequence length="405" mass="45414">MKSLLFFICLVFVLLFGSYQFGFTTLRVYGAIILMVSCFYAVFEKCQRLTLPYRFIGWYVAFLAIMFIAQILNGDLWVEGIAKRYLAYHLVPIIVFVAVDVYVGDMKMLKRVTSLLIVICMVDSIVTYLQYIGNPIGLEIGQFFSTDTSYSIQILSDFYETHHPDDLLGQSITFGIMDSVVYNAYLLGAAGVLPLYYAFSSKTKVKGKILALIGYLIIGAACFMTQQRAAFALFLLASVFLILKFGPRWLLLLIGGLVVYYALDGDWFDPDKLGRFDDMTNLSGRAYIYQESVEYIQDHFFLGGAVDCPVVPHNVLFSALINAGLFGGLVIIVLYFKMLYAGARIILNRKKVISYSVIYASGFGIYMLIGLTHNENIVNGSVMCWLFFALALKAGLLEKINVAKS</sequence>
<gene>
    <name evidence="7" type="ORF">SAMN05444145_108109</name>
</gene>
<dbReference type="InterPro" id="IPR007016">
    <property type="entry name" value="O-antigen_ligase-rel_domated"/>
</dbReference>
<feature type="transmembrane region" description="Helical" evidence="5">
    <location>
        <begin position="205"/>
        <end position="223"/>
    </location>
</feature>
<comment type="subcellular location">
    <subcellularLocation>
        <location evidence="1">Membrane</location>
        <topology evidence="1">Multi-pass membrane protein</topology>
    </subcellularLocation>
</comment>
<evidence type="ECO:0000259" key="6">
    <source>
        <dbReference type="Pfam" id="PF04932"/>
    </source>
</evidence>
<keyword evidence="8" id="KW-1185">Reference proteome</keyword>
<keyword evidence="4 5" id="KW-0472">Membrane</keyword>
<dbReference type="EMBL" id="FNRI01000008">
    <property type="protein sequence ID" value="SEA89062.1"/>
    <property type="molecule type" value="Genomic_DNA"/>
</dbReference>
<organism evidence="7 8">
    <name type="scientific">Alistipes timonensis JC136</name>
    <dbReference type="NCBI Taxonomy" id="1033731"/>
    <lineage>
        <taxon>Bacteria</taxon>
        <taxon>Pseudomonadati</taxon>
        <taxon>Bacteroidota</taxon>
        <taxon>Bacteroidia</taxon>
        <taxon>Bacteroidales</taxon>
        <taxon>Rikenellaceae</taxon>
        <taxon>Alistipes</taxon>
    </lineage>
</organism>
<reference evidence="7 8" key="1">
    <citation type="submission" date="2016-10" db="EMBL/GenBank/DDBJ databases">
        <authorList>
            <person name="de Groot N.N."/>
        </authorList>
    </citation>
    <scope>NUCLEOTIDE SEQUENCE [LARGE SCALE GENOMIC DNA]</scope>
    <source>
        <strain evidence="7 8">DSM 25383</strain>
    </source>
</reference>